<keyword evidence="1" id="KW-0812">Transmembrane</keyword>
<dbReference type="EMBL" id="JBHSHB010000016">
    <property type="protein sequence ID" value="MFC4690872.1"/>
    <property type="molecule type" value="Genomic_DNA"/>
</dbReference>
<gene>
    <name evidence="2" type="ORF">ACFO5T_10575</name>
</gene>
<sequence length="69" mass="7758">MLSYSDYGTLQKSSQSIVYIPIIIGIATIIIYAISRLFTKRYNWIVTIMGIATMLMIAIPIFFGAAKHN</sequence>
<evidence type="ECO:0000313" key="3">
    <source>
        <dbReference type="Proteomes" id="UP001595878"/>
    </source>
</evidence>
<feature type="transmembrane region" description="Helical" evidence="1">
    <location>
        <begin position="16"/>
        <end position="35"/>
    </location>
</feature>
<keyword evidence="1" id="KW-1133">Transmembrane helix</keyword>
<dbReference type="Proteomes" id="UP001595878">
    <property type="component" value="Unassembled WGS sequence"/>
</dbReference>
<reference evidence="3" key="1">
    <citation type="journal article" date="2019" name="Int. J. Syst. Evol. Microbiol.">
        <title>The Global Catalogue of Microorganisms (GCM) 10K type strain sequencing project: providing services to taxonomists for standard genome sequencing and annotation.</title>
        <authorList>
            <consortium name="The Broad Institute Genomics Platform"/>
            <consortium name="The Broad Institute Genome Sequencing Center for Infectious Disease"/>
            <person name="Wu L."/>
            <person name="Ma J."/>
        </authorList>
    </citation>
    <scope>NUCLEOTIDE SEQUENCE [LARGE SCALE GENOMIC DNA]</scope>
    <source>
        <strain evidence="3">CGMCC 4.7427</strain>
    </source>
</reference>
<evidence type="ECO:0000256" key="1">
    <source>
        <dbReference type="SAM" id="Phobius"/>
    </source>
</evidence>
<proteinExistence type="predicted"/>
<feature type="transmembrane region" description="Helical" evidence="1">
    <location>
        <begin position="42"/>
        <end position="63"/>
    </location>
</feature>
<keyword evidence="3" id="KW-1185">Reference proteome</keyword>
<protein>
    <submittedName>
        <fullName evidence="2">Uncharacterized protein</fullName>
    </submittedName>
</protein>
<accession>A0ABV9LBI0</accession>
<evidence type="ECO:0000313" key="2">
    <source>
        <dbReference type="EMBL" id="MFC4690872.1"/>
    </source>
</evidence>
<organism evidence="2 3">
    <name type="scientific">Dokdonia genika</name>
    <dbReference type="NCBI Taxonomy" id="308113"/>
    <lineage>
        <taxon>Bacteria</taxon>
        <taxon>Pseudomonadati</taxon>
        <taxon>Bacteroidota</taxon>
        <taxon>Flavobacteriia</taxon>
        <taxon>Flavobacteriales</taxon>
        <taxon>Flavobacteriaceae</taxon>
        <taxon>Dokdonia</taxon>
    </lineage>
</organism>
<name>A0ABV9LBI0_9FLAO</name>
<comment type="caution">
    <text evidence="2">The sequence shown here is derived from an EMBL/GenBank/DDBJ whole genome shotgun (WGS) entry which is preliminary data.</text>
</comment>
<dbReference type="RefSeq" id="WP_380034224.1">
    <property type="nucleotide sequence ID" value="NZ_JBHSHB010000016.1"/>
</dbReference>
<keyword evidence="1" id="KW-0472">Membrane</keyword>